<gene>
    <name evidence="1" type="ORF">DRF59_18960</name>
</gene>
<reference evidence="1 2" key="1">
    <citation type="journal article" date="2007" name="Int. J. Syst. Evol. Microbiol.">
        <title>Chryseobacterium flavum sp. nov., isolated from polluted soil.</title>
        <authorList>
            <person name="Zhou Y."/>
            <person name="Dong J."/>
            <person name="Wang X."/>
            <person name="Huang X."/>
            <person name="Zhang K.Y."/>
            <person name="Zhang Y.Q."/>
            <person name="Guo Y.F."/>
            <person name="Lai R."/>
            <person name="Li W.J."/>
        </authorList>
    </citation>
    <scope>NUCLEOTIDE SEQUENCE [LARGE SCALE GENOMIC DNA]</scope>
    <source>
        <strain evidence="1 2">KCTC 12877</strain>
    </source>
</reference>
<accession>A0A3D9CGL0</accession>
<dbReference type="AlphaFoldDB" id="A0A3D9CGL0"/>
<sequence>MNPKEKENILKLKPFKRYQYFIKKIADFEEIWTIVDENGDYAISEIDGLNLISFWTAEEFIRSNLEAGWENCKPLKLTLADLEESLYDIIRSEDYLIDVFPINAKSGFVVKLEEFKRDLDEELEKIE</sequence>
<dbReference type="RefSeq" id="WP_115963873.1">
    <property type="nucleotide sequence ID" value="NZ_CBCRVL010000026.1"/>
</dbReference>
<dbReference type="Pfam" id="PF11042">
    <property type="entry name" value="DUF2750"/>
    <property type="match status" value="1"/>
</dbReference>
<dbReference type="EMBL" id="QNUE01000023">
    <property type="protein sequence ID" value="REC64867.1"/>
    <property type="molecule type" value="Genomic_DNA"/>
</dbReference>
<protein>
    <submittedName>
        <fullName evidence="1">DUF2750 domain-containing protein</fullName>
    </submittedName>
</protein>
<evidence type="ECO:0000313" key="2">
    <source>
        <dbReference type="Proteomes" id="UP000256769"/>
    </source>
</evidence>
<comment type="caution">
    <text evidence="1">The sequence shown here is derived from an EMBL/GenBank/DDBJ whole genome shotgun (WGS) entry which is preliminary data.</text>
</comment>
<dbReference type="InterPro" id="IPR021284">
    <property type="entry name" value="DUF2750"/>
</dbReference>
<name>A0A3D9CGL0_9FLAO</name>
<evidence type="ECO:0000313" key="1">
    <source>
        <dbReference type="EMBL" id="REC64867.1"/>
    </source>
</evidence>
<dbReference type="OrthoDB" id="2936081at2"/>
<keyword evidence="2" id="KW-1185">Reference proteome</keyword>
<proteinExistence type="predicted"/>
<organism evidence="1 2">
    <name type="scientific">Chryseobacterium flavum</name>
    <dbReference type="NCBI Taxonomy" id="415851"/>
    <lineage>
        <taxon>Bacteria</taxon>
        <taxon>Pseudomonadati</taxon>
        <taxon>Bacteroidota</taxon>
        <taxon>Flavobacteriia</taxon>
        <taxon>Flavobacteriales</taxon>
        <taxon>Weeksellaceae</taxon>
        <taxon>Chryseobacterium group</taxon>
        <taxon>Chryseobacterium</taxon>
    </lineage>
</organism>
<dbReference type="Proteomes" id="UP000256769">
    <property type="component" value="Unassembled WGS sequence"/>
</dbReference>